<proteinExistence type="predicted"/>
<dbReference type="Pfam" id="PF13628">
    <property type="entry name" value="DUF4142"/>
    <property type="match status" value="1"/>
</dbReference>
<evidence type="ECO:0000313" key="2">
    <source>
        <dbReference type="Proteomes" id="UP000494122"/>
    </source>
</evidence>
<evidence type="ECO:0000313" key="1">
    <source>
        <dbReference type="EMBL" id="CAB3896587.1"/>
    </source>
</evidence>
<gene>
    <name evidence="1" type="ORF">LMG3328_04071</name>
</gene>
<protein>
    <submittedName>
        <fullName evidence="1">Uncharacterized protein</fullName>
    </submittedName>
</protein>
<dbReference type="EMBL" id="CADILE010000012">
    <property type="protein sequence ID" value="CAB3896587.1"/>
    <property type="molecule type" value="Genomic_DNA"/>
</dbReference>
<reference evidence="1 2" key="1">
    <citation type="submission" date="2020-04" db="EMBL/GenBank/DDBJ databases">
        <authorList>
            <person name="De Canck E."/>
        </authorList>
    </citation>
    <scope>NUCLEOTIDE SEQUENCE [LARGE SCALE GENOMIC DNA]</scope>
    <source>
        <strain evidence="1 2">LMG 3328</strain>
    </source>
</reference>
<name>A0A2M9GWC6_9BURK</name>
<dbReference type="InterPro" id="IPR012347">
    <property type="entry name" value="Ferritin-like"/>
</dbReference>
<organism evidence="1 2">
    <name type="scientific">Achromobacter ruhlandii</name>
    <dbReference type="NCBI Taxonomy" id="72557"/>
    <lineage>
        <taxon>Bacteria</taxon>
        <taxon>Pseudomonadati</taxon>
        <taxon>Pseudomonadota</taxon>
        <taxon>Betaproteobacteria</taxon>
        <taxon>Burkholderiales</taxon>
        <taxon>Alcaligenaceae</taxon>
        <taxon>Achromobacter</taxon>
    </lineage>
</organism>
<accession>A0A2M9GWC6</accession>
<dbReference type="PANTHER" id="PTHR38593:SF1">
    <property type="entry name" value="BLR2558 PROTEIN"/>
    <property type="match status" value="1"/>
</dbReference>
<dbReference type="RefSeq" id="WP_100508565.1">
    <property type="nucleotide sequence ID" value="NZ_CADILE010000012.1"/>
</dbReference>
<dbReference type="InterPro" id="IPR025419">
    <property type="entry name" value="DUF4142"/>
</dbReference>
<sequence>MNKKTLWRGLLAACLLALLAAPLAARAAQPSAADSHFLQAAAAANAFQVLAAQAAEKRAGSTEVRTFAGKMQARHQELDADLRRLAGDKQVPLPSKPEPSDQRTLEALADKTGTAFDALYIDQVALAAHVQAEMLYRTAATQAADAQIRAFAARHQPALADHLALARALKRDPAANPTQVPPATRGEPPAVSPAERNAPASVAPQK</sequence>
<dbReference type="AlphaFoldDB" id="A0A2M9GWC6"/>
<dbReference type="Gene3D" id="1.20.1260.10">
    <property type="match status" value="1"/>
</dbReference>
<dbReference type="Proteomes" id="UP000494122">
    <property type="component" value="Unassembled WGS sequence"/>
</dbReference>
<dbReference type="PANTHER" id="PTHR38593">
    <property type="entry name" value="BLR2558 PROTEIN"/>
    <property type="match status" value="1"/>
</dbReference>